<dbReference type="EMBL" id="AZEG01000005">
    <property type="protein sequence ID" value="KRL38348.1"/>
    <property type="molecule type" value="Genomic_DNA"/>
</dbReference>
<sequence>MFHDIEIYLGDDYITQTLQMYQLQIQKVAEFHDSLYMRLLLSNGKSRLLKLSGVEKKKFIQAIEFTIPCGVNYRLSDLSQVTGSAYISCETTPKYNDWCFYWPGSVITSGHSNTRFSGEHNYDKNED</sequence>
<keyword evidence="2" id="KW-1185">Reference proteome</keyword>
<evidence type="ECO:0000313" key="1">
    <source>
        <dbReference type="EMBL" id="KRL38348.1"/>
    </source>
</evidence>
<gene>
    <name evidence="1" type="ORF">FD20_GL001968</name>
</gene>
<comment type="caution">
    <text evidence="1">The sequence shown here is derived from an EMBL/GenBank/DDBJ whole genome shotgun (WGS) entry which is preliminary data.</text>
</comment>
<evidence type="ECO:0000313" key="2">
    <source>
        <dbReference type="Proteomes" id="UP000051155"/>
    </source>
</evidence>
<dbReference type="AlphaFoldDB" id="A0A0R1Q1M5"/>
<dbReference type="RefSeq" id="WP_157060843.1">
    <property type="nucleotide sequence ID" value="NZ_AZEG01000005.1"/>
</dbReference>
<dbReference type="STRING" id="1423812.FD20_GL001968"/>
<reference evidence="1 2" key="1">
    <citation type="journal article" date="2015" name="Genome Announc.">
        <title>Expanding the biotechnology potential of lactobacilli through comparative genomics of 213 strains and associated genera.</title>
        <authorList>
            <person name="Sun Z."/>
            <person name="Harris H.M."/>
            <person name="McCann A."/>
            <person name="Guo C."/>
            <person name="Argimon S."/>
            <person name="Zhang W."/>
            <person name="Yang X."/>
            <person name="Jeffery I.B."/>
            <person name="Cooney J.C."/>
            <person name="Kagawa T.F."/>
            <person name="Liu W."/>
            <person name="Song Y."/>
            <person name="Salvetti E."/>
            <person name="Wrobel A."/>
            <person name="Rasinkangas P."/>
            <person name="Parkhill J."/>
            <person name="Rea M.C."/>
            <person name="O'Sullivan O."/>
            <person name="Ritari J."/>
            <person name="Douillard F.P."/>
            <person name="Paul Ross R."/>
            <person name="Yang R."/>
            <person name="Briner A.E."/>
            <person name="Felis G.E."/>
            <person name="de Vos W.M."/>
            <person name="Barrangou R."/>
            <person name="Klaenhammer T.R."/>
            <person name="Caufield P.W."/>
            <person name="Cui Y."/>
            <person name="Zhang H."/>
            <person name="O'Toole P.W."/>
        </authorList>
    </citation>
    <scope>NUCLEOTIDE SEQUENCE [LARGE SCALE GENOMIC DNA]</scope>
    <source>
        <strain evidence="1 2">DSM 19971</strain>
    </source>
</reference>
<accession>A0A0R1Q1M5</accession>
<proteinExistence type="predicted"/>
<dbReference type="PATRIC" id="fig|1423812.3.peg.2086"/>
<organism evidence="1 2">
    <name type="scientific">Liquorilactobacillus uvarum DSM 19971</name>
    <dbReference type="NCBI Taxonomy" id="1423812"/>
    <lineage>
        <taxon>Bacteria</taxon>
        <taxon>Bacillati</taxon>
        <taxon>Bacillota</taxon>
        <taxon>Bacilli</taxon>
        <taxon>Lactobacillales</taxon>
        <taxon>Lactobacillaceae</taxon>
        <taxon>Liquorilactobacillus</taxon>
    </lineage>
</organism>
<name>A0A0R1Q1M5_9LACO</name>
<dbReference type="OrthoDB" id="9899151at2"/>
<dbReference type="Proteomes" id="UP000051155">
    <property type="component" value="Unassembled WGS sequence"/>
</dbReference>
<protein>
    <submittedName>
        <fullName evidence="1">Uncharacterized protein</fullName>
    </submittedName>
</protein>